<dbReference type="EMBL" id="CACVBM020001262">
    <property type="protein sequence ID" value="CAA7042160.1"/>
    <property type="molecule type" value="Genomic_DNA"/>
</dbReference>
<feature type="compositionally biased region" description="Basic residues" evidence="1">
    <location>
        <begin position="32"/>
        <end position="54"/>
    </location>
</feature>
<dbReference type="AlphaFoldDB" id="A0A6D2K0B5"/>
<proteinExistence type="predicted"/>
<protein>
    <recommendedName>
        <fullName evidence="4">Protamine P1 family protein</fullName>
    </recommendedName>
</protein>
<feature type="compositionally biased region" description="Acidic residues" evidence="1">
    <location>
        <begin position="176"/>
        <end position="185"/>
    </location>
</feature>
<name>A0A6D2K0B5_9BRAS</name>
<sequence>MRFSSRPVSSPGRTENPALLMRFLRTNTGSRSRSRRSRSRSRSRKRPIFFRRKNSAATAETQEPSSPKVTCMGQVRINRSKKPKPGTGRVAEGGNESRQRRRRRCGGWVKSAFSCHSFSGKLKPTCFNPVWRKWKSFSNVSFSKKSEKRSSSSRSEPIFGRSTVEPEEREEFRREEDEEDEEGEADSDKSFAATPPRNALLLTRCRSAPYNRSPSLANNFWEEEVTKDPRFRRQEADNVNASPENVSVSSVTETERLEDSGRDSVASEEANGSILGSPSRRRLVLTRCKSEPASIGEKLIPENRRLGFT</sequence>
<evidence type="ECO:0008006" key="4">
    <source>
        <dbReference type="Google" id="ProtNLM"/>
    </source>
</evidence>
<comment type="caution">
    <text evidence="2">The sequence shown here is derived from an EMBL/GenBank/DDBJ whole genome shotgun (WGS) entry which is preliminary data.</text>
</comment>
<feature type="compositionally biased region" description="Basic and acidic residues" evidence="1">
    <location>
        <begin position="164"/>
        <end position="175"/>
    </location>
</feature>
<dbReference type="Proteomes" id="UP000467841">
    <property type="component" value="Unassembled WGS sequence"/>
</dbReference>
<feature type="compositionally biased region" description="Polar residues" evidence="1">
    <location>
        <begin position="237"/>
        <end position="252"/>
    </location>
</feature>
<dbReference type="PANTHER" id="PTHR33448:SF10">
    <property type="entry name" value="PROTAMINE P1 FAMILY PROTEIN"/>
    <property type="match status" value="1"/>
</dbReference>
<organism evidence="2 3">
    <name type="scientific">Microthlaspi erraticum</name>
    <dbReference type="NCBI Taxonomy" id="1685480"/>
    <lineage>
        <taxon>Eukaryota</taxon>
        <taxon>Viridiplantae</taxon>
        <taxon>Streptophyta</taxon>
        <taxon>Embryophyta</taxon>
        <taxon>Tracheophyta</taxon>
        <taxon>Spermatophyta</taxon>
        <taxon>Magnoliopsida</taxon>
        <taxon>eudicotyledons</taxon>
        <taxon>Gunneridae</taxon>
        <taxon>Pentapetalae</taxon>
        <taxon>rosids</taxon>
        <taxon>malvids</taxon>
        <taxon>Brassicales</taxon>
        <taxon>Brassicaceae</taxon>
        <taxon>Coluteocarpeae</taxon>
        <taxon>Microthlaspi</taxon>
    </lineage>
</organism>
<feature type="region of interest" description="Disordered" evidence="1">
    <location>
        <begin position="145"/>
        <end position="194"/>
    </location>
</feature>
<gene>
    <name evidence="2" type="ORF">MERR_LOCUS29395</name>
</gene>
<dbReference type="PANTHER" id="PTHR33448">
    <property type="entry name" value="CHLOROPLAST PROTEIN HCF243-RELATED"/>
    <property type="match status" value="1"/>
</dbReference>
<evidence type="ECO:0000256" key="1">
    <source>
        <dbReference type="SAM" id="MobiDB-lite"/>
    </source>
</evidence>
<keyword evidence="3" id="KW-1185">Reference proteome</keyword>
<accession>A0A6D2K0B5</accession>
<feature type="compositionally biased region" description="Polar residues" evidence="1">
    <location>
        <begin position="1"/>
        <end position="13"/>
    </location>
</feature>
<reference evidence="2" key="1">
    <citation type="submission" date="2020-01" db="EMBL/GenBank/DDBJ databases">
        <authorList>
            <person name="Mishra B."/>
        </authorList>
    </citation>
    <scope>NUCLEOTIDE SEQUENCE [LARGE SCALE GENOMIC DNA]</scope>
</reference>
<evidence type="ECO:0000313" key="3">
    <source>
        <dbReference type="Proteomes" id="UP000467841"/>
    </source>
</evidence>
<dbReference type="OrthoDB" id="785861at2759"/>
<evidence type="ECO:0000313" key="2">
    <source>
        <dbReference type="EMBL" id="CAA7042160.1"/>
    </source>
</evidence>
<feature type="region of interest" description="Disordered" evidence="1">
    <location>
        <begin position="1"/>
        <end position="103"/>
    </location>
</feature>
<feature type="compositionally biased region" description="Polar residues" evidence="1">
    <location>
        <begin position="55"/>
        <end position="68"/>
    </location>
</feature>
<feature type="region of interest" description="Disordered" evidence="1">
    <location>
        <begin position="233"/>
        <end position="279"/>
    </location>
</feature>
<feature type="compositionally biased region" description="Basic and acidic residues" evidence="1">
    <location>
        <begin position="253"/>
        <end position="262"/>
    </location>
</feature>